<dbReference type="PANTHER" id="PTHR48111">
    <property type="entry name" value="REGULATOR OF RPOS"/>
    <property type="match status" value="1"/>
</dbReference>
<dbReference type="AlphaFoldDB" id="S9S5P7"/>
<dbReference type="CDD" id="cd17574">
    <property type="entry name" value="REC_OmpR"/>
    <property type="match status" value="1"/>
</dbReference>
<dbReference type="GO" id="GO:0000156">
    <property type="term" value="F:phosphorelay response regulator activity"/>
    <property type="evidence" value="ECO:0007669"/>
    <property type="project" value="TreeGrafter"/>
</dbReference>
<dbReference type="CDD" id="cd00383">
    <property type="entry name" value="trans_reg_C"/>
    <property type="match status" value="1"/>
</dbReference>
<dbReference type="FunFam" id="3.40.50.2300:FF:000001">
    <property type="entry name" value="DNA-binding response regulator PhoB"/>
    <property type="match status" value="1"/>
</dbReference>
<evidence type="ECO:0000256" key="4">
    <source>
        <dbReference type="ARBA" id="ARBA00023125"/>
    </source>
</evidence>
<organism evidence="10 11">
    <name type="scientific">Magnetospirillum fulvum MGU-K5</name>
    <dbReference type="NCBI Taxonomy" id="1316936"/>
    <lineage>
        <taxon>Bacteria</taxon>
        <taxon>Pseudomonadati</taxon>
        <taxon>Pseudomonadota</taxon>
        <taxon>Alphaproteobacteria</taxon>
        <taxon>Rhodospirillales</taxon>
        <taxon>Rhodospirillaceae</taxon>
        <taxon>Magnetospirillum</taxon>
    </lineage>
</organism>
<dbReference type="SMART" id="SM00448">
    <property type="entry name" value="REC"/>
    <property type="match status" value="1"/>
</dbReference>
<dbReference type="InterPro" id="IPR001789">
    <property type="entry name" value="Sig_transdc_resp-reg_receiver"/>
</dbReference>
<dbReference type="Pfam" id="PF00072">
    <property type="entry name" value="Response_reg"/>
    <property type="match status" value="1"/>
</dbReference>
<proteinExistence type="predicted"/>
<evidence type="ECO:0000256" key="2">
    <source>
        <dbReference type="ARBA" id="ARBA00023012"/>
    </source>
</evidence>
<evidence type="ECO:0000313" key="11">
    <source>
        <dbReference type="Proteomes" id="UP000015350"/>
    </source>
</evidence>
<dbReference type="PROSITE" id="PS51755">
    <property type="entry name" value="OMPR_PHOB"/>
    <property type="match status" value="1"/>
</dbReference>
<name>S9S5P7_MAGFU</name>
<dbReference type="SUPFAM" id="SSF52172">
    <property type="entry name" value="CheY-like"/>
    <property type="match status" value="1"/>
</dbReference>
<dbReference type="InterPro" id="IPR036388">
    <property type="entry name" value="WH-like_DNA-bd_sf"/>
</dbReference>
<dbReference type="InterPro" id="IPR001867">
    <property type="entry name" value="OmpR/PhoB-type_DNA-bd"/>
</dbReference>
<keyword evidence="2" id="KW-0902">Two-component regulatory system</keyword>
<dbReference type="STRING" id="1316936.K678_12177"/>
<gene>
    <name evidence="10" type="ORF">K678_12177</name>
</gene>
<feature type="domain" description="Response regulatory" evidence="8">
    <location>
        <begin position="5"/>
        <end position="119"/>
    </location>
</feature>
<keyword evidence="5" id="KW-0804">Transcription</keyword>
<evidence type="ECO:0000256" key="1">
    <source>
        <dbReference type="ARBA" id="ARBA00022553"/>
    </source>
</evidence>
<dbReference type="GO" id="GO:0006355">
    <property type="term" value="P:regulation of DNA-templated transcription"/>
    <property type="evidence" value="ECO:0007669"/>
    <property type="project" value="InterPro"/>
</dbReference>
<accession>S9S5P7</accession>
<keyword evidence="4 7" id="KW-0238">DNA-binding</keyword>
<sequence length="228" mass="25275">MDGGHVLVVDDDRRLRELLGKYLSENGYLVVTAADAAEARARMAGLAFDLIVLDVMMPGEDGMSLTRALRTDGNRVPILLLTARGEVNDRIRGLEAGADDYLSKPFEPRELLLRVGSILRRAPREDAEPVVTALRLGPFTWDIERAELRRGDQPVHLTQAERDLLAVLAETVGQGVSRDELAARTGSAANPRAVDVQVTRLRKKIEDDPRLPRYLQTVRGTGYMLRPD</sequence>
<dbReference type="RefSeq" id="WP_021132744.1">
    <property type="nucleotide sequence ID" value="NZ_AQPH01000048.1"/>
</dbReference>
<evidence type="ECO:0000259" key="8">
    <source>
        <dbReference type="PROSITE" id="PS50110"/>
    </source>
</evidence>
<comment type="caution">
    <text evidence="10">The sequence shown here is derived from an EMBL/GenBank/DDBJ whole genome shotgun (WGS) entry which is preliminary data.</text>
</comment>
<dbReference type="PROSITE" id="PS50110">
    <property type="entry name" value="RESPONSE_REGULATORY"/>
    <property type="match status" value="1"/>
</dbReference>
<evidence type="ECO:0000256" key="7">
    <source>
        <dbReference type="PROSITE-ProRule" id="PRU01091"/>
    </source>
</evidence>
<dbReference type="OrthoDB" id="9784252at2"/>
<dbReference type="GO" id="GO:0005829">
    <property type="term" value="C:cytosol"/>
    <property type="evidence" value="ECO:0007669"/>
    <property type="project" value="TreeGrafter"/>
</dbReference>
<keyword evidence="1 6" id="KW-0597">Phosphoprotein</keyword>
<dbReference type="InterPro" id="IPR039420">
    <property type="entry name" value="WalR-like"/>
</dbReference>
<dbReference type="SUPFAM" id="SSF46894">
    <property type="entry name" value="C-terminal effector domain of the bipartite response regulators"/>
    <property type="match status" value="1"/>
</dbReference>
<evidence type="ECO:0000313" key="10">
    <source>
        <dbReference type="EMBL" id="EPY01212.1"/>
    </source>
</evidence>
<evidence type="ECO:0000256" key="6">
    <source>
        <dbReference type="PROSITE-ProRule" id="PRU00169"/>
    </source>
</evidence>
<dbReference type="GO" id="GO:0000976">
    <property type="term" value="F:transcription cis-regulatory region binding"/>
    <property type="evidence" value="ECO:0007669"/>
    <property type="project" value="TreeGrafter"/>
</dbReference>
<evidence type="ECO:0000259" key="9">
    <source>
        <dbReference type="PROSITE" id="PS51755"/>
    </source>
</evidence>
<dbReference type="Gene3D" id="1.10.10.10">
    <property type="entry name" value="Winged helix-like DNA-binding domain superfamily/Winged helix DNA-binding domain"/>
    <property type="match status" value="1"/>
</dbReference>
<dbReference type="SMART" id="SM00862">
    <property type="entry name" value="Trans_reg_C"/>
    <property type="match status" value="1"/>
</dbReference>
<dbReference type="GO" id="GO:0032993">
    <property type="term" value="C:protein-DNA complex"/>
    <property type="evidence" value="ECO:0007669"/>
    <property type="project" value="TreeGrafter"/>
</dbReference>
<dbReference type="InterPro" id="IPR016032">
    <property type="entry name" value="Sig_transdc_resp-reg_C-effctor"/>
</dbReference>
<dbReference type="PATRIC" id="fig|1316936.3.peg.2431"/>
<reference evidence="10 11" key="1">
    <citation type="submission" date="2013-04" db="EMBL/GenBank/DDBJ databases">
        <authorList>
            <person name="Kuznetsov B."/>
            <person name="Ivanovsky R."/>
        </authorList>
    </citation>
    <scope>NUCLEOTIDE SEQUENCE [LARGE SCALE GENOMIC DNA]</scope>
    <source>
        <strain evidence="10 11">MGU-K5</strain>
    </source>
</reference>
<keyword evidence="3" id="KW-0805">Transcription regulation</keyword>
<dbReference type="Gene3D" id="3.40.50.2300">
    <property type="match status" value="1"/>
</dbReference>
<feature type="domain" description="OmpR/PhoB-type" evidence="9">
    <location>
        <begin position="131"/>
        <end position="227"/>
    </location>
</feature>
<feature type="modified residue" description="4-aspartylphosphate" evidence="6">
    <location>
        <position position="54"/>
    </location>
</feature>
<dbReference type="EMBL" id="AQPH01000048">
    <property type="protein sequence ID" value="EPY01212.1"/>
    <property type="molecule type" value="Genomic_DNA"/>
</dbReference>
<dbReference type="InterPro" id="IPR011006">
    <property type="entry name" value="CheY-like_superfamily"/>
</dbReference>
<evidence type="ECO:0000256" key="3">
    <source>
        <dbReference type="ARBA" id="ARBA00023015"/>
    </source>
</evidence>
<dbReference type="Gene3D" id="6.10.250.690">
    <property type="match status" value="1"/>
</dbReference>
<dbReference type="eggNOG" id="COG0745">
    <property type="taxonomic scope" value="Bacteria"/>
</dbReference>
<dbReference type="Proteomes" id="UP000015350">
    <property type="component" value="Unassembled WGS sequence"/>
</dbReference>
<protein>
    <submittedName>
        <fullName evidence="10">Response regulator</fullName>
    </submittedName>
</protein>
<dbReference type="Pfam" id="PF00486">
    <property type="entry name" value="Trans_reg_C"/>
    <property type="match status" value="1"/>
</dbReference>
<feature type="DNA-binding region" description="OmpR/PhoB-type" evidence="7">
    <location>
        <begin position="131"/>
        <end position="227"/>
    </location>
</feature>
<dbReference type="PANTHER" id="PTHR48111:SF4">
    <property type="entry name" value="DNA-BINDING DUAL TRANSCRIPTIONAL REGULATOR OMPR"/>
    <property type="match status" value="1"/>
</dbReference>
<evidence type="ECO:0000256" key="5">
    <source>
        <dbReference type="ARBA" id="ARBA00023163"/>
    </source>
</evidence>